<dbReference type="Proteomes" id="UP000756346">
    <property type="component" value="Unassembled WGS sequence"/>
</dbReference>
<comment type="caution">
    <text evidence="2">The sequence shown here is derived from an EMBL/GenBank/DDBJ whole genome shotgun (WGS) entry which is preliminary data.</text>
</comment>
<name>A0A9P8Y6X5_9PEZI</name>
<protein>
    <submittedName>
        <fullName evidence="2">Uncharacterized protein</fullName>
    </submittedName>
</protein>
<sequence>MEPRRLTRSTSDPQLPKLEAVETITVDDHLRLIYELASAYCEFADQIEREALNKSTRLKAQYDQQRDAAKTRGKKNHAKKDEKIRALEDQIRELTTDKHVLEEEKSELQAAFVSAYQQGEGLRKACSEAMASLEAARSLRDQVEVANTRNVAIIKNQQRAKKDDKAQYEAKLREQTDLAVRQTKEAALAVSQRNAAYFANEVLHKRDIPSDVRALFNLSAQRRDAAIMSAMNGNGQVMEHMVRDEPDFARLLVKKPREIFEELGLPFSQPLEKVIVYYIATADLARKKLAEHEENIASLLQKIAMSSGISLE</sequence>
<keyword evidence="3" id="KW-1185">Reference proteome</keyword>
<evidence type="ECO:0000313" key="3">
    <source>
        <dbReference type="Proteomes" id="UP000756346"/>
    </source>
</evidence>
<evidence type="ECO:0000313" key="2">
    <source>
        <dbReference type="EMBL" id="KAH7031033.1"/>
    </source>
</evidence>
<proteinExistence type="predicted"/>
<dbReference type="AlphaFoldDB" id="A0A9P8Y6X5"/>
<evidence type="ECO:0000256" key="1">
    <source>
        <dbReference type="SAM" id="MobiDB-lite"/>
    </source>
</evidence>
<dbReference type="RefSeq" id="XP_046012713.1">
    <property type="nucleotide sequence ID" value="XM_046156766.1"/>
</dbReference>
<reference evidence="2" key="1">
    <citation type="journal article" date="2021" name="Nat. Commun.">
        <title>Genetic determinants of endophytism in the Arabidopsis root mycobiome.</title>
        <authorList>
            <person name="Mesny F."/>
            <person name="Miyauchi S."/>
            <person name="Thiergart T."/>
            <person name="Pickel B."/>
            <person name="Atanasova L."/>
            <person name="Karlsson M."/>
            <person name="Huettel B."/>
            <person name="Barry K.W."/>
            <person name="Haridas S."/>
            <person name="Chen C."/>
            <person name="Bauer D."/>
            <person name="Andreopoulos W."/>
            <person name="Pangilinan J."/>
            <person name="LaButti K."/>
            <person name="Riley R."/>
            <person name="Lipzen A."/>
            <person name="Clum A."/>
            <person name="Drula E."/>
            <person name="Henrissat B."/>
            <person name="Kohler A."/>
            <person name="Grigoriev I.V."/>
            <person name="Martin F.M."/>
            <person name="Hacquard S."/>
        </authorList>
    </citation>
    <scope>NUCLEOTIDE SEQUENCE</scope>
    <source>
        <strain evidence="2">MPI-CAGE-CH-0230</strain>
    </source>
</reference>
<dbReference type="EMBL" id="JAGTJQ010000005">
    <property type="protein sequence ID" value="KAH7031033.1"/>
    <property type="molecule type" value="Genomic_DNA"/>
</dbReference>
<gene>
    <name evidence="2" type="ORF">B0I36DRAFT_349172</name>
</gene>
<organism evidence="2 3">
    <name type="scientific">Microdochium trichocladiopsis</name>
    <dbReference type="NCBI Taxonomy" id="1682393"/>
    <lineage>
        <taxon>Eukaryota</taxon>
        <taxon>Fungi</taxon>
        <taxon>Dikarya</taxon>
        <taxon>Ascomycota</taxon>
        <taxon>Pezizomycotina</taxon>
        <taxon>Sordariomycetes</taxon>
        <taxon>Xylariomycetidae</taxon>
        <taxon>Xylariales</taxon>
        <taxon>Microdochiaceae</taxon>
        <taxon>Microdochium</taxon>
    </lineage>
</organism>
<dbReference type="GeneID" id="70186312"/>
<feature type="region of interest" description="Disordered" evidence="1">
    <location>
        <begin position="58"/>
        <end position="81"/>
    </location>
</feature>
<accession>A0A9P8Y6X5</accession>